<reference evidence="9 10" key="1">
    <citation type="submission" date="2019-02" db="EMBL/GenBank/DDBJ databases">
        <title>Deep-cultivation of Planctomycetes and their phenomic and genomic characterization uncovers novel biology.</title>
        <authorList>
            <person name="Wiegand S."/>
            <person name="Jogler M."/>
            <person name="Boedeker C."/>
            <person name="Pinto D."/>
            <person name="Vollmers J."/>
            <person name="Rivas-Marin E."/>
            <person name="Kohn T."/>
            <person name="Peeters S.H."/>
            <person name="Heuer A."/>
            <person name="Rast P."/>
            <person name="Oberbeckmann S."/>
            <person name="Bunk B."/>
            <person name="Jeske O."/>
            <person name="Meyerdierks A."/>
            <person name="Storesund J.E."/>
            <person name="Kallscheuer N."/>
            <person name="Luecker S."/>
            <person name="Lage O.M."/>
            <person name="Pohl T."/>
            <person name="Merkel B.J."/>
            <person name="Hornburger P."/>
            <person name="Mueller R.-W."/>
            <person name="Bruemmer F."/>
            <person name="Labrenz M."/>
            <person name="Spormann A.M."/>
            <person name="Op den Camp H."/>
            <person name="Overmann J."/>
            <person name="Amann R."/>
            <person name="Jetten M.S.M."/>
            <person name="Mascher T."/>
            <person name="Medema M.H."/>
            <person name="Devos D.P."/>
            <person name="Kaster A.-K."/>
            <person name="Ovreas L."/>
            <person name="Rohde M."/>
            <person name="Galperin M.Y."/>
            <person name="Jogler C."/>
        </authorList>
    </citation>
    <scope>NUCLEOTIDE SEQUENCE [LARGE SCALE GENOMIC DNA]</scope>
    <source>
        <strain evidence="9 10">Poly30</strain>
    </source>
</reference>
<keyword evidence="9" id="KW-0121">Carboxypeptidase</keyword>
<dbReference type="GO" id="GO:0008270">
    <property type="term" value="F:zinc ion binding"/>
    <property type="evidence" value="ECO:0007669"/>
    <property type="project" value="InterPro"/>
</dbReference>
<accession>A0A518ES33</accession>
<evidence type="ECO:0000256" key="3">
    <source>
        <dbReference type="ARBA" id="ARBA00022670"/>
    </source>
</evidence>
<dbReference type="SUPFAM" id="SSF53187">
    <property type="entry name" value="Zn-dependent exopeptidases"/>
    <property type="match status" value="1"/>
</dbReference>
<organism evidence="9 10">
    <name type="scientific">Saltatorellus ferox</name>
    <dbReference type="NCBI Taxonomy" id="2528018"/>
    <lineage>
        <taxon>Bacteria</taxon>
        <taxon>Pseudomonadati</taxon>
        <taxon>Planctomycetota</taxon>
        <taxon>Planctomycetia</taxon>
        <taxon>Planctomycetia incertae sedis</taxon>
        <taxon>Saltatorellus</taxon>
    </lineage>
</organism>
<dbReference type="GO" id="GO:0004181">
    <property type="term" value="F:metallocarboxypeptidase activity"/>
    <property type="evidence" value="ECO:0007669"/>
    <property type="project" value="InterPro"/>
</dbReference>
<feature type="region of interest" description="Disordered" evidence="7">
    <location>
        <begin position="174"/>
        <end position="199"/>
    </location>
</feature>
<keyword evidence="6" id="KW-0482">Metalloprotease</keyword>
<protein>
    <submittedName>
        <fullName evidence="9">Zinc carboxypeptidase</fullName>
    </submittedName>
</protein>
<evidence type="ECO:0000256" key="5">
    <source>
        <dbReference type="ARBA" id="ARBA00022833"/>
    </source>
</evidence>
<keyword evidence="10" id="KW-1185">Reference proteome</keyword>
<dbReference type="Pfam" id="PF00246">
    <property type="entry name" value="Peptidase_M14"/>
    <property type="match status" value="1"/>
</dbReference>
<dbReference type="OrthoDB" id="240006at2"/>
<dbReference type="Gene3D" id="3.40.630.10">
    <property type="entry name" value="Zn peptidases"/>
    <property type="match status" value="1"/>
</dbReference>
<dbReference type="EMBL" id="CP036434">
    <property type="protein sequence ID" value="QDV06907.1"/>
    <property type="molecule type" value="Genomic_DNA"/>
</dbReference>
<dbReference type="PANTHER" id="PTHR11705:SF143">
    <property type="entry name" value="SLL0236 PROTEIN"/>
    <property type="match status" value="1"/>
</dbReference>
<dbReference type="InterPro" id="IPR000834">
    <property type="entry name" value="Peptidase_M14"/>
</dbReference>
<evidence type="ECO:0000256" key="6">
    <source>
        <dbReference type="ARBA" id="ARBA00023049"/>
    </source>
</evidence>
<evidence type="ECO:0000256" key="2">
    <source>
        <dbReference type="ARBA" id="ARBA00005988"/>
    </source>
</evidence>
<dbReference type="AlphaFoldDB" id="A0A518ES33"/>
<dbReference type="SMART" id="SM00631">
    <property type="entry name" value="Zn_pept"/>
    <property type="match status" value="1"/>
</dbReference>
<proteinExistence type="inferred from homology"/>
<sequence length="595" mass="63729">MNSFSLPLPRSMGARKSRTRKLCGAALLASWLLGIAPEGRAQMGDGGLDPAATSFQKPKRDYHDYQEICLLVDAWVAADPRVESIDLGESREGRSVPAFRFSSRRPEESSGLSIETRTVLIVGGIDGRSQAGCEAALWSAHGLLAGIDHLASDLSFVVVPWASPDALSRTHEGIDWSGRSMAPTDDDGDGSFAEDGPDDLDGDGLILDMAVPDPEHGKWCFAEDHRFLVPARPGDAPRYTLTREGRDDDRDGLFNEDGLGGVNFNAHFPVGWGSSADAPGRGPWPMSEGVPRRFADLALRENVVLCVSFAGAGGGVDFGRPSADSVEGGASSDAEHRIRLAFERTTGRIGCSSNVAEPPSGRAVDWIVSVLPCVAMDVAVWGPAVVGVDGRPFAPRLHRGGTGSGALDRSKEALDAGRPLCDSDAAWAFWLDDIRGGAGFQDWHPVDLGQGRVGWVGGWEPRTRYNPPADCLQGAIEGLPRFVYELVAGLPRLELEILSVERMGDLVQIDARVTNRGGLGTDLTHRKGAGEVTVELDRVDPASLVAGSMSTRFQKLGPSESSRTLRWMIQVKPGATVRIRARAATSPMVIREVRS</sequence>
<evidence type="ECO:0000259" key="8">
    <source>
        <dbReference type="SMART" id="SM00631"/>
    </source>
</evidence>
<dbReference type="RefSeq" id="WP_145197505.1">
    <property type="nucleotide sequence ID" value="NZ_CP036434.1"/>
</dbReference>
<gene>
    <name evidence="9" type="ORF">Poly30_24250</name>
</gene>
<evidence type="ECO:0000256" key="7">
    <source>
        <dbReference type="SAM" id="MobiDB-lite"/>
    </source>
</evidence>
<dbReference type="GO" id="GO:0006508">
    <property type="term" value="P:proteolysis"/>
    <property type="evidence" value="ECO:0007669"/>
    <property type="project" value="UniProtKB-KW"/>
</dbReference>
<dbReference type="GO" id="GO:0005615">
    <property type="term" value="C:extracellular space"/>
    <property type="evidence" value="ECO:0007669"/>
    <property type="project" value="TreeGrafter"/>
</dbReference>
<comment type="cofactor">
    <cofactor evidence="1">
        <name>Zn(2+)</name>
        <dbReference type="ChEBI" id="CHEBI:29105"/>
    </cofactor>
</comment>
<evidence type="ECO:0000256" key="4">
    <source>
        <dbReference type="ARBA" id="ARBA00022801"/>
    </source>
</evidence>
<evidence type="ECO:0000313" key="9">
    <source>
        <dbReference type="EMBL" id="QDV06907.1"/>
    </source>
</evidence>
<evidence type="ECO:0000313" key="10">
    <source>
        <dbReference type="Proteomes" id="UP000320390"/>
    </source>
</evidence>
<keyword evidence="3" id="KW-0645">Protease</keyword>
<evidence type="ECO:0000256" key="1">
    <source>
        <dbReference type="ARBA" id="ARBA00001947"/>
    </source>
</evidence>
<comment type="similarity">
    <text evidence="2">Belongs to the peptidase M14 family.</text>
</comment>
<keyword evidence="5" id="KW-0862">Zinc</keyword>
<name>A0A518ES33_9BACT</name>
<dbReference type="PANTHER" id="PTHR11705">
    <property type="entry name" value="PROTEASE FAMILY M14 CARBOXYPEPTIDASE A,B"/>
    <property type="match status" value="1"/>
</dbReference>
<feature type="domain" description="Peptidase M14" evidence="8">
    <location>
        <begin position="62"/>
        <end position="396"/>
    </location>
</feature>
<keyword evidence="4" id="KW-0378">Hydrolase</keyword>
<dbReference type="Proteomes" id="UP000320390">
    <property type="component" value="Chromosome"/>
</dbReference>